<dbReference type="OMA" id="KSCKTVI"/>
<evidence type="ECO:0000256" key="2">
    <source>
        <dbReference type="ARBA" id="ARBA00022912"/>
    </source>
</evidence>
<dbReference type="Gene3D" id="3.90.190.10">
    <property type="entry name" value="Protein tyrosine phosphatase superfamily"/>
    <property type="match status" value="1"/>
</dbReference>
<dbReference type="SUPFAM" id="SSF52799">
    <property type="entry name" value="(Phosphotyrosine protein) phosphatases II"/>
    <property type="match status" value="1"/>
</dbReference>
<dbReference type="PROSITE" id="PS00383">
    <property type="entry name" value="TYR_PHOSPHATASE_1"/>
    <property type="match status" value="1"/>
</dbReference>
<keyword evidence="1" id="KW-0378">Hydrolase</keyword>
<name>A0A7R8UGU0_HERIL</name>
<dbReference type="PANTHER" id="PTHR46377">
    <property type="entry name" value="DUAL SPECIFICITY PROTEIN PHOSPHATASE 19"/>
    <property type="match status" value="1"/>
</dbReference>
<evidence type="ECO:0000313" key="6">
    <source>
        <dbReference type="Proteomes" id="UP000594454"/>
    </source>
</evidence>
<dbReference type="GO" id="GO:0005737">
    <property type="term" value="C:cytoplasm"/>
    <property type="evidence" value="ECO:0007669"/>
    <property type="project" value="TreeGrafter"/>
</dbReference>
<keyword evidence="2" id="KW-0904">Protein phosphatase</keyword>
<dbReference type="InterPro" id="IPR000387">
    <property type="entry name" value="Tyr_Pase_dom"/>
</dbReference>
<dbReference type="PANTHER" id="PTHR46377:SF1">
    <property type="entry name" value="DUAL SPECIFICITY PROTEIN PHOSPHATASE 19"/>
    <property type="match status" value="1"/>
</dbReference>
<dbReference type="EMBL" id="LR899010">
    <property type="protein sequence ID" value="CAD7080615.1"/>
    <property type="molecule type" value="Genomic_DNA"/>
</dbReference>
<dbReference type="GO" id="GO:0008579">
    <property type="term" value="F:JUN kinase phosphatase activity"/>
    <property type="evidence" value="ECO:0007669"/>
    <property type="project" value="TreeGrafter"/>
</dbReference>
<evidence type="ECO:0000259" key="4">
    <source>
        <dbReference type="PROSITE" id="PS50056"/>
    </source>
</evidence>
<dbReference type="Pfam" id="PF00782">
    <property type="entry name" value="DSPc"/>
    <property type="match status" value="1"/>
</dbReference>
<organism evidence="5 6">
    <name type="scientific">Hermetia illucens</name>
    <name type="common">Black soldier fly</name>
    <dbReference type="NCBI Taxonomy" id="343691"/>
    <lineage>
        <taxon>Eukaryota</taxon>
        <taxon>Metazoa</taxon>
        <taxon>Ecdysozoa</taxon>
        <taxon>Arthropoda</taxon>
        <taxon>Hexapoda</taxon>
        <taxon>Insecta</taxon>
        <taxon>Pterygota</taxon>
        <taxon>Neoptera</taxon>
        <taxon>Endopterygota</taxon>
        <taxon>Diptera</taxon>
        <taxon>Brachycera</taxon>
        <taxon>Stratiomyomorpha</taxon>
        <taxon>Stratiomyidae</taxon>
        <taxon>Hermetiinae</taxon>
        <taxon>Hermetia</taxon>
    </lineage>
</organism>
<evidence type="ECO:0000256" key="1">
    <source>
        <dbReference type="ARBA" id="ARBA00022801"/>
    </source>
</evidence>
<dbReference type="InterPro" id="IPR020422">
    <property type="entry name" value="TYR_PHOSPHATASE_DUAL_dom"/>
</dbReference>
<evidence type="ECO:0000259" key="3">
    <source>
        <dbReference type="PROSITE" id="PS50054"/>
    </source>
</evidence>
<dbReference type="Proteomes" id="UP000594454">
    <property type="component" value="Chromosome 2"/>
</dbReference>
<feature type="domain" description="Tyrosine specific protein phosphatases" evidence="4">
    <location>
        <begin position="124"/>
        <end position="176"/>
    </location>
</feature>
<dbReference type="InParanoid" id="A0A7R8UGU0"/>
<dbReference type="PROSITE" id="PS50056">
    <property type="entry name" value="TYR_PHOSPHATASE_2"/>
    <property type="match status" value="1"/>
</dbReference>
<keyword evidence="6" id="KW-1185">Reference proteome</keyword>
<feature type="domain" description="Tyrosine-protein phosphatase" evidence="3">
    <location>
        <begin position="55"/>
        <end position="191"/>
    </location>
</feature>
<dbReference type="InterPro" id="IPR029021">
    <property type="entry name" value="Prot-tyrosine_phosphatase-like"/>
</dbReference>
<evidence type="ECO:0000313" key="5">
    <source>
        <dbReference type="EMBL" id="CAD7080615.1"/>
    </source>
</evidence>
<dbReference type="SMART" id="SM00195">
    <property type="entry name" value="DSPc"/>
    <property type="match status" value="1"/>
</dbReference>
<dbReference type="OrthoDB" id="10252009at2759"/>
<proteinExistence type="predicted"/>
<dbReference type="AlphaFoldDB" id="A0A7R8UGU0"/>
<protein>
    <recommendedName>
        <fullName evidence="7">Dual specificity protein phosphatase</fullName>
    </recommendedName>
</protein>
<dbReference type="CDD" id="cd14498">
    <property type="entry name" value="DSP"/>
    <property type="match status" value="1"/>
</dbReference>
<accession>A0A7R8UGU0</accession>
<dbReference type="PROSITE" id="PS50054">
    <property type="entry name" value="TYR_PHOSPHATASE_DUAL"/>
    <property type="match status" value="1"/>
</dbReference>
<sequence length="191" mass="21081">MSFLEQIKKNRLNLKATETQVTYADGRKAIECKDKVRLLDEKSHGFVVDTKPDTVPACILDNNLYLGSQDSVDASNINSFGLTHILSVGIDTPNADLYSNVTCKYVPCLDLPETDLKAVCDESNQFIADALNNDGKVLVHCNAGVSRSTSVVIGYLVTCKRLSFNEAYDLVKSKRPCIQPNAGFLKQLKEF</sequence>
<dbReference type="InterPro" id="IPR016130">
    <property type="entry name" value="Tyr_Pase_AS"/>
</dbReference>
<reference evidence="5 6" key="1">
    <citation type="submission" date="2020-11" db="EMBL/GenBank/DDBJ databases">
        <authorList>
            <person name="Wallbank WR R."/>
            <person name="Pardo Diaz C."/>
            <person name="Kozak K."/>
            <person name="Martin S."/>
            <person name="Jiggins C."/>
            <person name="Moest M."/>
            <person name="Warren A I."/>
            <person name="Generalovic N T."/>
            <person name="Byers J.R.P. K."/>
            <person name="Montejo-Kovacevich G."/>
            <person name="Yen C E."/>
        </authorList>
    </citation>
    <scope>NUCLEOTIDE SEQUENCE [LARGE SCALE GENOMIC DNA]</scope>
</reference>
<gene>
    <name evidence="5" type="ORF">HERILL_LOCUS3761</name>
</gene>
<dbReference type="InterPro" id="IPR000340">
    <property type="entry name" value="Dual-sp_phosphatase_cat-dom"/>
</dbReference>
<evidence type="ECO:0008006" key="7">
    <source>
        <dbReference type="Google" id="ProtNLM"/>
    </source>
</evidence>
<dbReference type="FunCoup" id="A0A7R8UGU0">
    <property type="interactions" value="382"/>
</dbReference>